<keyword evidence="2" id="KW-1185">Reference proteome</keyword>
<dbReference type="Proteomes" id="UP000596742">
    <property type="component" value="Unassembled WGS sequence"/>
</dbReference>
<dbReference type="EMBL" id="UYJE01000644">
    <property type="protein sequence ID" value="VDH94842.1"/>
    <property type="molecule type" value="Genomic_DNA"/>
</dbReference>
<dbReference type="AlphaFoldDB" id="A0A8B6BT76"/>
<name>A0A8B6BT76_MYTGA</name>
<gene>
    <name evidence="1" type="ORF">MGAL_10B081271</name>
</gene>
<protein>
    <submittedName>
        <fullName evidence="1">Uncharacterized protein</fullName>
    </submittedName>
</protein>
<proteinExistence type="predicted"/>
<comment type="caution">
    <text evidence="1">The sequence shown here is derived from an EMBL/GenBank/DDBJ whole genome shotgun (WGS) entry which is preliminary data.</text>
</comment>
<organism evidence="1 2">
    <name type="scientific">Mytilus galloprovincialis</name>
    <name type="common">Mediterranean mussel</name>
    <dbReference type="NCBI Taxonomy" id="29158"/>
    <lineage>
        <taxon>Eukaryota</taxon>
        <taxon>Metazoa</taxon>
        <taxon>Spiralia</taxon>
        <taxon>Lophotrochozoa</taxon>
        <taxon>Mollusca</taxon>
        <taxon>Bivalvia</taxon>
        <taxon>Autobranchia</taxon>
        <taxon>Pteriomorphia</taxon>
        <taxon>Mytilida</taxon>
        <taxon>Mytiloidea</taxon>
        <taxon>Mytilidae</taxon>
        <taxon>Mytilinae</taxon>
        <taxon>Mytilus</taxon>
    </lineage>
</organism>
<sequence length="60" mass="6601">MAATLLMRTKPKNHVSGQSARLGLRLEPIIQCLLMIAVSHVGFCKLAQLFGFSLLFKTVT</sequence>
<evidence type="ECO:0000313" key="2">
    <source>
        <dbReference type="Proteomes" id="UP000596742"/>
    </source>
</evidence>
<evidence type="ECO:0000313" key="1">
    <source>
        <dbReference type="EMBL" id="VDH94842.1"/>
    </source>
</evidence>
<reference evidence="1" key="1">
    <citation type="submission" date="2018-11" db="EMBL/GenBank/DDBJ databases">
        <authorList>
            <person name="Alioto T."/>
            <person name="Alioto T."/>
        </authorList>
    </citation>
    <scope>NUCLEOTIDE SEQUENCE</scope>
</reference>
<accession>A0A8B6BT76</accession>